<dbReference type="EMBL" id="PDOB01000003">
    <property type="protein sequence ID" value="PIL41196.1"/>
    <property type="molecule type" value="Genomic_DNA"/>
</dbReference>
<accession>A0A2G8T576</accession>
<proteinExistence type="predicted"/>
<name>A0A2G8T576_9BURK</name>
<keyword evidence="2" id="KW-1185">Reference proteome</keyword>
<reference evidence="1 2" key="1">
    <citation type="submission" date="2017-10" db="EMBL/GenBank/DDBJ databases">
        <title>Massilia psychrophilum sp. nov., a novel purple-pigmented bacterium isolated from Tianshan glacier, Xinjiang Municipality, China.</title>
        <authorList>
            <person name="Wang H."/>
        </authorList>
    </citation>
    <scope>NUCLEOTIDE SEQUENCE [LARGE SCALE GENOMIC DNA]</scope>
    <source>
        <strain evidence="1 2">JCM 30813</strain>
    </source>
</reference>
<gene>
    <name evidence="1" type="ORF">CR103_03635</name>
</gene>
<organism evidence="1 2">
    <name type="scientific">Massilia psychrophila</name>
    <dbReference type="NCBI Taxonomy" id="1603353"/>
    <lineage>
        <taxon>Bacteria</taxon>
        <taxon>Pseudomonadati</taxon>
        <taxon>Pseudomonadota</taxon>
        <taxon>Betaproteobacteria</taxon>
        <taxon>Burkholderiales</taxon>
        <taxon>Oxalobacteraceae</taxon>
        <taxon>Telluria group</taxon>
        <taxon>Massilia</taxon>
    </lineage>
</organism>
<comment type="caution">
    <text evidence="1">The sequence shown here is derived from an EMBL/GenBank/DDBJ whole genome shotgun (WGS) entry which is preliminary data.</text>
</comment>
<sequence length="88" mass="9388">MEILMASEDLSGVHTGGLGKHVVNLGNALRALGRDVANLGRNGGGAQYCAAQIGFQGRFIACFDWRRPGWKEAQLGLPKLLECHAEPA</sequence>
<protein>
    <submittedName>
        <fullName evidence="1">Uncharacterized protein</fullName>
    </submittedName>
</protein>
<dbReference type="Proteomes" id="UP000228593">
    <property type="component" value="Unassembled WGS sequence"/>
</dbReference>
<evidence type="ECO:0000313" key="2">
    <source>
        <dbReference type="Proteomes" id="UP000228593"/>
    </source>
</evidence>
<evidence type="ECO:0000313" key="1">
    <source>
        <dbReference type="EMBL" id="PIL41196.1"/>
    </source>
</evidence>
<dbReference type="AlphaFoldDB" id="A0A2G8T576"/>